<accession>A0A1E8EVT4</accession>
<keyword evidence="3" id="KW-1185">Reference proteome</keyword>
<proteinExistence type="predicted"/>
<evidence type="ECO:0000313" key="2">
    <source>
        <dbReference type="EMBL" id="OFI01350.1"/>
    </source>
</evidence>
<dbReference type="EMBL" id="LZFO01000048">
    <property type="protein sequence ID" value="OFI01350.1"/>
    <property type="molecule type" value="Genomic_DNA"/>
</dbReference>
<keyword evidence="1" id="KW-0472">Membrane</keyword>
<keyword evidence="1" id="KW-0812">Transmembrane</keyword>
<comment type="caution">
    <text evidence="2">The sequence shown here is derived from an EMBL/GenBank/DDBJ whole genome shotgun (WGS) entry which is preliminary data.</text>
</comment>
<organism evidence="2 3">
    <name type="scientific">Clostridium acetireducens DSM 10703</name>
    <dbReference type="NCBI Taxonomy" id="1121290"/>
    <lineage>
        <taxon>Bacteria</taxon>
        <taxon>Bacillati</taxon>
        <taxon>Bacillota</taxon>
        <taxon>Clostridia</taxon>
        <taxon>Eubacteriales</taxon>
        <taxon>Clostridiaceae</taxon>
        <taxon>Clostridium</taxon>
    </lineage>
</organism>
<feature type="transmembrane region" description="Helical" evidence="1">
    <location>
        <begin position="6"/>
        <end position="25"/>
    </location>
</feature>
<evidence type="ECO:0000313" key="3">
    <source>
        <dbReference type="Proteomes" id="UP000175744"/>
    </source>
</evidence>
<reference evidence="2 3" key="1">
    <citation type="submission" date="2016-06" db="EMBL/GenBank/DDBJ databases">
        <title>Genome sequence of Clostridium acetireducens DSM 10703.</title>
        <authorList>
            <person name="Poehlein A."/>
            <person name="Fluechter S."/>
            <person name="Duerre P."/>
            <person name="Daniel R."/>
        </authorList>
    </citation>
    <scope>NUCLEOTIDE SEQUENCE [LARGE SCALE GENOMIC DNA]</scope>
    <source>
        <strain evidence="2 3">DSM 10703</strain>
    </source>
</reference>
<name>A0A1E8EVT4_9CLOT</name>
<dbReference type="PROSITE" id="PS51257">
    <property type="entry name" value="PROKAR_LIPOPROTEIN"/>
    <property type="match status" value="1"/>
</dbReference>
<evidence type="ECO:0000256" key="1">
    <source>
        <dbReference type="SAM" id="Phobius"/>
    </source>
</evidence>
<protein>
    <submittedName>
        <fullName evidence="2">Uncharacterized protein</fullName>
    </submittedName>
</protein>
<gene>
    <name evidence="2" type="ORF">CLOACE_21730</name>
</gene>
<sequence length="80" mass="9944">MKVDISFIMQLTLVLSCILSIFTYIKNLYRNNSKKLNKFVKVIFKCALEYSKKLIIKYYMSYEKYEIWRYCVHFKLRWCF</sequence>
<dbReference type="AlphaFoldDB" id="A0A1E8EVT4"/>
<dbReference type="Proteomes" id="UP000175744">
    <property type="component" value="Unassembled WGS sequence"/>
</dbReference>
<keyword evidence="1" id="KW-1133">Transmembrane helix</keyword>